<proteinExistence type="predicted"/>
<reference evidence="1 2" key="1">
    <citation type="submission" date="2018-06" db="EMBL/GenBank/DDBJ databases">
        <authorList>
            <consortium name="Pathogen Informatics"/>
            <person name="Doyle S."/>
        </authorList>
    </citation>
    <scope>NUCLEOTIDE SEQUENCE [LARGE SCALE GENOMIC DNA]</scope>
    <source>
        <strain evidence="1 2">NCTC9149</strain>
    </source>
</reference>
<evidence type="ECO:0000313" key="2">
    <source>
        <dbReference type="Proteomes" id="UP000254571"/>
    </source>
</evidence>
<comment type="caution">
    <text evidence="1">The sequence shown here is derived from an EMBL/GenBank/DDBJ whole genome shotgun (WGS) entry which is preliminary data.</text>
</comment>
<gene>
    <name evidence="1" type="ORF">NCTC9149_01719</name>
</gene>
<accession>A0A7H4NYS2</accession>
<name>A0A7H4NYS2_9ENTR</name>
<organism evidence="1 2">
    <name type="scientific">Klebsiella grimontii</name>
    <dbReference type="NCBI Taxonomy" id="2058152"/>
    <lineage>
        <taxon>Bacteria</taxon>
        <taxon>Pseudomonadati</taxon>
        <taxon>Pseudomonadota</taxon>
        <taxon>Gammaproteobacteria</taxon>
        <taxon>Enterobacterales</taxon>
        <taxon>Enterobacteriaceae</taxon>
        <taxon>Klebsiella/Raoultella group</taxon>
        <taxon>Klebsiella</taxon>
    </lineage>
</organism>
<dbReference type="EMBL" id="UGMX01000002">
    <property type="protein sequence ID" value="STW05337.1"/>
    <property type="molecule type" value="Genomic_DNA"/>
</dbReference>
<sequence>MSAVMMILTDVPITRVPGRVGDVQESLVLTVVTALRAMKKRAAVAIVNVTIASVKALAVRVPLRGVPYPARRVMRRR</sequence>
<dbReference type="AlphaFoldDB" id="A0A7H4NYS2"/>
<dbReference type="Proteomes" id="UP000254571">
    <property type="component" value="Unassembled WGS sequence"/>
</dbReference>
<evidence type="ECO:0000313" key="1">
    <source>
        <dbReference type="EMBL" id="STW05337.1"/>
    </source>
</evidence>
<protein>
    <submittedName>
        <fullName evidence="1">Uncharacterized protein</fullName>
    </submittedName>
</protein>